<protein>
    <recommendedName>
        <fullName evidence="1">PapC-like C-terminal domain-containing protein</fullName>
    </recommendedName>
</protein>
<dbReference type="OrthoDB" id="8587at2"/>
<evidence type="ECO:0000313" key="2">
    <source>
        <dbReference type="EMBL" id="AWB49190.1"/>
    </source>
</evidence>
<dbReference type="InterPro" id="IPR042186">
    <property type="entry name" value="FimD_plug_dom"/>
</dbReference>
<dbReference type="EMBL" id="CP028918">
    <property type="protein sequence ID" value="AWB49190.1"/>
    <property type="molecule type" value="Genomic_DNA"/>
</dbReference>
<name>A0A2S0UN21_9RHOB</name>
<dbReference type="InterPro" id="IPR025949">
    <property type="entry name" value="PapC-like_C"/>
</dbReference>
<dbReference type="Gene3D" id="2.60.40.3110">
    <property type="match status" value="1"/>
</dbReference>
<keyword evidence="3" id="KW-1185">Reference proteome</keyword>
<dbReference type="RefSeq" id="WP_108436007.1">
    <property type="nucleotide sequence ID" value="NZ_CP028918.1"/>
</dbReference>
<accession>A0A2S0UN21</accession>
<dbReference type="PANTHER" id="PTHR30451:SF5">
    <property type="entry name" value="SLR0019 PROTEIN"/>
    <property type="match status" value="1"/>
</dbReference>
<dbReference type="Pfam" id="PF13953">
    <property type="entry name" value="PapC_C"/>
    <property type="match status" value="1"/>
</dbReference>
<dbReference type="KEGG" id="geh:HYN69_12360"/>
<dbReference type="Gene3D" id="2.60.40.2610">
    <property type="entry name" value="Outer membrane usher protein FimD, plug domain"/>
    <property type="match status" value="1"/>
</dbReference>
<sequence>MIGIISCARPVAAQSFDETFGTVIGMEETEQLELLVMLNGRDTGVICTFTLVKATGALSASRADLADAGIEVPASMGRQIRLSELTTPVYDAARQTIEIDVPTAMLVPRVLLAHPPQEAPVAGSGWGMVLNYQLAAGLGDDIAAEGMRVGSLYAGLELRAYSPIGVLSVTGAASRPDADADADADAGVAWTRHDTRFVHVARSRMLMLTLGDFVSAGPSWSSALRMAGVQVRRDFSLDPSFLTDPQLSYSGVAVLPSALDVFVNNVKAWSGKVDAGPFVLGDLPMVTPQGEAVFVLRDASGREYVNRVPFFSTRNLLRKGVADYALQIGFPREDYGRTNLDYGSERIGSASLRYGISDWMTVGGHVAAASDLLLVGAGVDMAVFDRAELGLSVAQSQTDLSGGQLVAVALRTRVAGVDIRATERRRLGGFLDLGSYLSERQGGTDDPTGYRAADLERALSLSVPLGSGTGFASLSLVQTKRQAGEAVVLSASYARSIGSDGGSVRINTFLDLSDRSNSGLTVGLSFPFGADRRVDIQTGLTPRGLENQANLSRHAGQEVGDLGYRLAVYDRQSARSASFGVTHQGRYARSELTLRNQNSAVSAKGTATGSVVLGGGGVFAARRIADGLAIVDVGVPGIPVSLNNRPVAVTGRNGKALVGDLRSYQVNRLSIDPLTLPPTAWVNATAMDVVPMRQSGVSLSFGGGTDMSALVVLRDAAGAFLPVGTSVSLRGGDSVPVGYDGEVWIEGLKPRNDLTATTASGACHARFAYAPDPDGEQVVIDPVLCE</sequence>
<dbReference type="GO" id="GO:0009279">
    <property type="term" value="C:cell outer membrane"/>
    <property type="evidence" value="ECO:0007669"/>
    <property type="project" value="TreeGrafter"/>
</dbReference>
<dbReference type="Proteomes" id="UP000244496">
    <property type="component" value="Chromosome"/>
</dbReference>
<proteinExistence type="predicted"/>
<reference evidence="2 3" key="1">
    <citation type="submission" date="2018-04" db="EMBL/GenBank/DDBJ databases">
        <title>Genome sequencing of Gemmobacter.</title>
        <authorList>
            <person name="Yi H."/>
            <person name="Baek M.-G."/>
        </authorList>
    </citation>
    <scope>NUCLEOTIDE SEQUENCE [LARGE SCALE GENOMIC DNA]</scope>
    <source>
        <strain evidence="2 3">HYN0069</strain>
    </source>
</reference>
<dbReference type="InterPro" id="IPR000015">
    <property type="entry name" value="Fimb_usher"/>
</dbReference>
<dbReference type="Pfam" id="PF00577">
    <property type="entry name" value="Usher"/>
    <property type="match status" value="1"/>
</dbReference>
<dbReference type="Gene3D" id="2.60.40.2070">
    <property type="match status" value="1"/>
</dbReference>
<evidence type="ECO:0000259" key="1">
    <source>
        <dbReference type="Pfam" id="PF13953"/>
    </source>
</evidence>
<evidence type="ECO:0000313" key="3">
    <source>
        <dbReference type="Proteomes" id="UP000244496"/>
    </source>
</evidence>
<feature type="domain" description="PapC-like C-terminal" evidence="1">
    <location>
        <begin position="710"/>
        <end position="769"/>
    </location>
</feature>
<dbReference type="AlphaFoldDB" id="A0A2S0UN21"/>
<dbReference type="PANTHER" id="PTHR30451">
    <property type="entry name" value="OUTER MEMBRANE USHER PROTEIN"/>
    <property type="match status" value="1"/>
</dbReference>
<dbReference type="InterPro" id="IPR043142">
    <property type="entry name" value="PapC-like_C_sf"/>
</dbReference>
<organism evidence="2 3">
    <name type="scientific">Paragemmobacter aquarius</name>
    <dbReference type="NCBI Taxonomy" id="2169400"/>
    <lineage>
        <taxon>Bacteria</taxon>
        <taxon>Pseudomonadati</taxon>
        <taxon>Pseudomonadota</taxon>
        <taxon>Alphaproteobacteria</taxon>
        <taxon>Rhodobacterales</taxon>
        <taxon>Paracoccaceae</taxon>
        <taxon>Paragemmobacter</taxon>
    </lineage>
</organism>
<dbReference type="GO" id="GO:0015473">
    <property type="term" value="F:fimbrial usher porin activity"/>
    <property type="evidence" value="ECO:0007669"/>
    <property type="project" value="InterPro"/>
</dbReference>
<gene>
    <name evidence="2" type="ORF">HYN69_12360</name>
</gene>
<dbReference type="GO" id="GO:0009297">
    <property type="term" value="P:pilus assembly"/>
    <property type="evidence" value="ECO:0007669"/>
    <property type="project" value="InterPro"/>
</dbReference>